<evidence type="ECO:0000256" key="1">
    <source>
        <dbReference type="SAM" id="MobiDB-lite"/>
    </source>
</evidence>
<evidence type="ECO:0000313" key="2">
    <source>
        <dbReference type="EMBL" id="DAG87149.1"/>
    </source>
</evidence>
<reference evidence="2" key="1">
    <citation type="journal article" date="2021" name="Proc. Natl. Acad. Sci. U.S.A.">
        <title>A Catalog of Tens of Thousands of Viruses from Human Metagenomes Reveals Hidden Associations with Chronic Diseases.</title>
        <authorList>
            <person name="Tisza M.J."/>
            <person name="Buck C.B."/>
        </authorList>
    </citation>
    <scope>NUCLEOTIDE SEQUENCE</scope>
    <source>
        <strain evidence="2">Ctpks17</strain>
    </source>
</reference>
<sequence length="177" mass="20114">MPMIQVTYPAGTLDRSSPLGNRHTPTDSAYHVAGSEQACAGMACQRNLQDRMHEPYFLDVPDIYAGEKGWKPMPYVPVGAIVGAIHMQNTISRHRREEEEEAKKKEEEPKSKQDVMPMYFRKKPVVIEAYQTQEELDIFTLEGVMHAAPGDWIITGVNGEQYPCKPDIFEKTYEPVE</sequence>
<feature type="region of interest" description="Disordered" evidence="1">
    <location>
        <begin position="93"/>
        <end position="114"/>
    </location>
</feature>
<name>A0A8S5VIU8_9CAUD</name>
<proteinExistence type="predicted"/>
<organism evidence="2">
    <name type="scientific">Ackermannviridae sp</name>
    <dbReference type="NCBI Taxonomy" id="2831612"/>
    <lineage>
        <taxon>Viruses</taxon>
        <taxon>Duplodnaviria</taxon>
        <taxon>Heunggongvirae</taxon>
        <taxon>Uroviricota</taxon>
        <taxon>Caudoviricetes</taxon>
        <taxon>Pantevenvirales</taxon>
        <taxon>Ackermannviridae</taxon>
    </lineage>
</organism>
<dbReference type="EMBL" id="BK035229">
    <property type="protein sequence ID" value="DAG87149.1"/>
    <property type="molecule type" value="Genomic_DNA"/>
</dbReference>
<feature type="compositionally biased region" description="Basic and acidic residues" evidence="1">
    <location>
        <begin position="95"/>
        <end position="113"/>
    </location>
</feature>
<protein>
    <submittedName>
        <fullName evidence="2">PGDYG protein</fullName>
    </submittedName>
</protein>
<accession>A0A8S5VIU8</accession>